<dbReference type="STRING" id="1293.SH09_10930"/>
<proteinExistence type="predicted"/>
<dbReference type="Proteomes" id="UP000255277">
    <property type="component" value="Unassembled WGS sequence"/>
</dbReference>
<dbReference type="AlphaFoldDB" id="A0A380FD94"/>
<evidence type="ECO:0000313" key="1">
    <source>
        <dbReference type="EMBL" id="SUM32128.1"/>
    </source>
</evidence>
<sequence>MTILEFNEFNNHITIFQYKHNGPYPNDIEEKELYSCFCKIYNSSNKDIEILKNKGSKLAFSLIMRSAYPEYMPENNHIIKVDDKRYDDIFNI</sequence>
<name>A0A380FD94_STAGA</name>
<protein>
    <submittedName>
        <fullName evidence="1">Phage protein</fullName>
    </submittedName>
</protein>
<organism evidence="1 2">
    <name type="scientific">Staphylococcus gallinarum</name>
    <dbReference type="NCBI Taxonomy" id="1293"/>
    <lineage>
        <taxon>Bacteria</taxon>
        <taxon>Bacillati</taxon>
        <taxon>Bacillota</taxon>
        <taxon>Bacilli</taxon>
        <taxon>Bacillales</taxon>
        <taxon>Staphylococcaceae</taxon>
        <taxon>Staphylococcus</taxon>
    </lineage>
</organism>
<reference evidence="1 2" key="1">
    <citation type="submission" date="2018-06" db="EMBL/GenBank/DDBJ databases">
        <authorList>
            <consortium name="Pathogen Informatics"/>
            <person name="Doyle S."/>
        </authorList>
    </citation>
    <scope>NUCLEOTIDE SEQUENCE [LARGE SCALE GENOMIC DNA]</scope>
    <source>
        <strain evidence="1 2">NCTC12195</strain>
    </source>
</reference>
<gene>
    <name evidence="1" type="ORF">NCTC12195_01568</name>
</gene>
<evidence type="ECO:0000313" key="2">
    <source>
        <dbReference type="Proteomes" id="UP000255277"/>
    </source>
</evidence>
<accession>A0A380FD94</accession>
<dbReference type="EMBL" id="UHDK01000001">
    <property type="protein sequence ID" value="SUM32128.1"/>
    <property type="molecule type" value="Genomic_DNA"/>
</dbReference>